<dbReference type="STRING" id="796604.A0A2X0P3U7"/>
<dbReference type="AlphaFoldDB" id="A0A2X0P3U7"/>
<dbReference type="PANTHER" id="PTHR12277:SF64">
    <property type="entry name" value="SUPERFAMILY HYDROLASE, PUTATIVE (AFU_ORTHOLOGUE AFUA_3G01760)-RELATED"/>
    <property type="match status" value="1"/>
</dbReference>
<dbReference type="GO" id="GO:0016020">
    <property type="term" value="C:membrane"/>
    <property type="evidence" value="ECO:0007669"/>
    <property type="project" value="TreeGrafter"/>
</dbReference>
<dbReference type="InterPro" id="IPR000073">
    <property type="entry name" value="AB_hydrolase_1"/>
</dbReference>
<reference evidence="3 4" key="1">
    <citation type="submission" date="2016-11" db="EMBL/GenBank/DDBJ databases">
        <authorList>
            <person name="Jaros S."/>
            <person name="Januszkiewicz K."/>
            <person name="Wedrychowicz H."/>
        </authorList>
    </citation>
    <scope>NUCLEOTIDE SEQUENCE [LARGE SCALE GENOMIC DNA]</scope>
</reference>
<dbReference type="EMBL" id="FQNC01000042">
    <property type="protein sequence ID" value="SGY39812.1"/>
    <property type="molecule type" value="Genomic_DNA"/>
</dbReference>
<feature type="compositionally biased region" description="Polar residues" evidence="1">
    <location>
        <begin position="164"/>
        <end position="174"/>
    </location>
</feature>
<dbReference type="Proteomes" id="UP000249464">
    <property type="component" value="Unassembled WGS sequence"/>
</dbReference>
<gene>
    <name evidence="3" type="primary">BQ5605_C003g02280</name>
    <name evidence="3" type="ORF">BQ5605_C003G02280</name>
</gene>
<feature type="domain" description="AB hydrolase-1" evidence="2">
    <location>
        <begin position="221"/>
        <end position="334"/>
    </location>
</feature>
<dbReference type="Pfam" id="PF12697">
    <property type="entry name" value="Abhydrolase_6"/>
    <property type="match status" value="1"/>
</dbReference>
<name>A0A2X0P3U7_9BASI</name>
<protein>
    <submittedName>
        <fullName evidence="3">BQ5605_C003g02280 protein</fullName>
    </submittedName>
</protein>
<evidence type="ECO:0000313" key="3">
    <source>
        <dbReference type="EMBL" id="SGY39812.1"/>
    </source>
</evidence>
<dbReference type="InterPro" id="IPR029058">
    <property type="entry name" value="AB_hydrolase_fold"/>
</dbReference>
<feature type="region of interest" description="Disordered" evidence="1">
    <location>
        <begin position="159"/>
        <end position="179"/>
    </location>
</feature>
<sequence length="432" mass="49504">MLRFHQSIRPISGHKLPVFLPSLYLHHGMLTSPQRHQQQRRTLFGEPSNLPLAGTTSAASDGIPWLFLLEIGIGFPIVLWTYKCTMMVLFQRKIIYLPFLPLGGRTETLLPAEDRSTQLEKELGGFDWASVECTSRARSTRWGREVVLRGIQVKLRPNTKKHMSSMQSSTPTRSLDNESADGLDRPVVIFYLQGNAGTPLHRLPLFRVLLNGIPNTPSTETTVVAFAPRSYWLSTRSTPTEATFLSDYLSALEETIRLHPQAKIILYGHSLGGAAAVLLLLRRELLPLELRTRIKALVLENPLPSIPYMLRAIYPQRWLPYHYLGPCVFDRWDAIAQVDNMTEGSEGLKGLKTLWFRSGRDELIPTEQEEKNEGGDRVRRMYEEWKGEDKRWVDIKDALHETAPLSKKWRDEMADIVERVRKDDQEQRVQIM</sequence>
<proteinExistence type="predicted"/>
<dbReference type="Gene3D" id="3.40.50.1820">
    <property type="entry name" value="alpha/beta hydrolase"/>
    <property type="match status" value="1"/>
</dbReference>
<dbReference type="SUPFAM" id="SSF53474">
    <property type="entry name" value="alpha/beta-Hydrolases"/>
    <property type="match status" value="1"/>
</dbReference>
<evidence type="ECO:0000259" key="2">
    <source>
        <dbReference type="Pfam" id="PF12697"/>
    </source>
</evidence>
<evidence type="ECO:0000256" key="1">
    <source>
        <dbReference type="SAM" id="MobiDB-lite"/>
    </source>
</evidence>
<organism evidence="3 4">
    <name type="scientific">Microbotryum silenes-dioicae</name>
    <dbReference type="NCBI Taxonomy" id="796604"/>
    <lineage>
        <taxon>Eukaryota</taxon>
        <taxon>Fungi</taxon>
        <taxon>Dikarya</taxon>
        <taxon>Basidiomycota</taxon>
        <taxon>Pucciniomycotina</taxon>
        <taxon>Microbotryomycetes</taxon>
        <taxon>Microbotryales</taxon>
        <taxon>Microbotryaceae</taxon>
        <taxon>Microbotryum</taxon>
    </lineage>
</organism>
<dbReference type="GO" id="GO:0008474">
    <property type="term" value="F:palmitoyl-(protein) hydrolase activity"/>
    <property type="evidence" value="ECO:0007669"/>
    <property type="project" value="TreeGrafter"/>
</dbReference>
<accession>A0A2X0P3U7</accession>
<evidence type="ECO:0000313" key="4">
    <source>
        <dbReference type="Proteomes" id="UP000249464"/>
    </source>
</evidence>
<keyword evidence="4" id="KW-1185">Reference proteome</keyword>
<dbReference type="PANTHER" id="PTHR12277">
    <property type="entry name" value="ALPHA/BETA HYDROLASE DOMAIN-CONTAINING PROTEIN"/>
    <property type="match status" value="1"/>
</dbReference>